<keyword evidence="2" id="KW-0812">Transmembrane</keyword>
<evidence type="ECO:0000256" key="1">
    <source>
        <dbReference type="SAM" id="MobiDB-lite"/>
    </source>
</evidence>
<evidence type="ECO:0000256" key="2">
    <source>
        <dbReference type="SAM" id="Phobius"/>
    </source>
</evidence>
<feature type="region of interest" description="Disordered" evidence="1">
    <location>
        <begin position="321"/>
        <end position="344"/>
    </location>
</feature>
<feature type="transmembrane region" description="Helical" evidence="2">
    <location>
        <begin position="145"/>
        <end position="168"/>
    </location>
</feature>
<dbReference type="Proteomes" id="UP000815325">
    <property type="component" value="Unassembled WGS sequence"/>
</dbReference>
<evidence type="ECO:0000313" key="3">
    <source>
        <dbReference type="EMBL" id="KAF5826735.1"/>
    </source>
</evidence>
<accession>A0ABQ7FWM2</accession>
<organism evidence="3 4">
    <name type="scientific">Dunaliella salina</name>
    <name type="common">Green alga</name>
    <name type="synonym">Protococcus salinus</name>
    <dbReference type="NCBI Taxonomy" id="3046"/>
    <lineage>
        <taxon>Eukaryota</taxon>
        <taxon>Viridiplantae</taxon>
        <taxon>Chlorophyta</taxon>
        <taxon>core chlorophytes</taxon>
        <taxon>Chlorophyceae</taxon>
        <taxon>CS clade</taxon>
        <taxon>Chlamydomonadales</taxon>
        <taxon>Dunaliellaceae</taxon>
        <taxon>Dunaliella</taxon>
    </lineage>
</organism>
<evidence type="ECO:0000313" key="4">
    <source>
        <dbReference type="Proteomes" id="UP000815325"/>
    </source>
</evidence>
<name>A0ABQ7FWM2_DUNSA</name>
<sequence length="344" mass="36588">MQVAGGVAILYSSSSSSSKPTEGRWFTGGKCAIEPCDMCTTLAALAVLTVFSGFLIKATKVTLACVCPRAGEGIDSEKVVEIVARCALAFGWLFLATAVTISLNQVEMHEQYIVLDAGHQPHPAADDSNSLVGHQPLNHVDHQALLFYLLWIMAFMSLGLAVLAVASACCLACCCCCCNPDTLCAWAPCAAMCCFCCSEGGRDDCCCCSPLWCAEMLCLGWLVRKLWWQPDPHCAHTRHHCHHHDPPYHPPMPPPPPAQVVVHGGSDYYGPPAGLKEPLLAPGSGIGAAYGGSSNAAWRSPQVSQPSQPYFAGDPYYQPPIIQPAARTGAKGDDEGFTPSAPPK</sequence>
<gene>
    <name evidence="3" type="ORF">DUNSADRAFT_2220</name>
</gene>
<keyword evidence="2" id="KW-1133">Transmembrane helix</keyword>
<proteinExistence type="predicted"/>
<keyword evidence="2" id="KW-0472">Membrane</keyword>
<feature type="transmembrane region" description="Helical" evidence="2">
    <location>
        <begin position="82"/>
        <end position="103"/>
    </location>
</feature>
<comment type="caution">
    <text evidence="3">The sequence shown here is derived from an EMBL/GenBank/DDBJ whole genome shotgun (WGS) entry which is preliminary data.</text>
</comment>
<reference evidence="3" key="1">
    <citation type="submission" date="2017-08" db="EMBL/GenBank/DDBJ databases">
        <authorList>
            <person name="Polle J.E."/>
            <person name="Barry K."/>
            <person name="Cushman J."/>
            <person name="Schmutz J."/>
            <person name="Tran D."/>
            <person name="Hathwaick L.T."/>
            <person name="Yim W.C."/>
            <person name="Jenkins J."/>
            <person name="Mckie-Krisberg Z.M."/>
            <person name="Prochnik S."/>
            <person name="Lindquist E."/>
            <person name="Dockter R.B."/>
            <person name="Adam C."/>
            <person name="Molina H."/>
            <person name="Bunkerborg J."/>
            <person name="Jin E."/>
            <person name="Buchheim M."/>
            <person name="Magnuson J."/>
        </authorList>
    </citation>
    <scope>NUCLEOTIDE SEQUENCE</scope>
    <source>
        <strain evidence="3">CCAP 19/18</strain>
    </source>
</reference>
<keyword evidence="4" id="KW-1185">Reference proteome</keyword>
<dbReference type="EMBL" id="MU070740">
    <property type="protein sequence ID" value="KAF5826735.1"/>
    <property type="molecule type" value="Genomic_DNA"/>
</dbReference>
<protein>
    <submittedName>
        <fullName evidence="3">Uncharacterized protein</fullName>
    </submittedName>
</protein>